<dbReference type="EMBL" id="KQ964249">
    <property type="protein sequence ID" value="KXJ92050.1"/>
    <property type="molecule type" value="Genomic_DNA"/>
</dbReference>
<protein>
    <submittedName>
        <fullName evidence="2">Uncharacterized protein</fullName>
    </submittedName>
</protein>
<evidence type="ECO:0000256" key="1">
    <source>
        <dbReference type="SAM" id="MobiDB-lite"/>
    </source>
</evidence>
<gene>
    <name evidence="2" type="ORF">Micbo1qcDRAFT_162139</name>
</gene>
<feature type="region of interest" description="Disordered" evidence="1">
    <location>
        <begin position="65"/>
        <end position="85"/>
    </location>
</feature>
<reference evidence="3" key="1">
    <citation type="submission" date="2016-02" db="EMBL/GenBank/DDBJ databases">
        <title>Draft genome sequence of Microdochium bolleyi, a fungal endophyte of beachgrass.</title>
        <authorList>
            <consortium name="DOE Joint Genome Institute"/>
            <person name="David A.S."/>
            <person name="May G."/>
            <person name="Haridas S."/>
            <person name="Lim J."/>
            <person name="Wang M."/>
            <person name="Labutti K."/>
            <person name="Lipzen A."/>
            <person name="Barry K."/>
            <person name="Grigoriev I.V."/>
        </authorList>
    </citation>
    <scope>NUCLEOTIDE SEQUENCE [LARGE SCALE GENOMIC DNA]</scope>
    <source>
        <strain evidence="3">J235TASD1</strain>
    </source>
</reference>
<keyword evidence="3" id="KW-1185">Reference proteome</keyword>
<evidence type="ECO:0000313" key="2">
    <source>
        <dbReference type="EMBL" id="KXJ92050.1"/>
    </source>
</evidence>
<name>A0A136J492_9PEZI</name>
<evidence type="ECO:0000313" key="3">
    <source>
        <dbReference type="Proteomes" id="UP000070501"/>
    </source>
</evidence>
<organism evidence="2 3">
    <name type="scientific">Microdochium bolleyi</name>
    <dbReference type="NCBI Taxonomy" id="196109"/>
    <lineage>
        <taxon>Eukaryota</taxon>
        <taxon>Fungi</taxon>
        <taxon>Dikarya</taxon>
        <taxon>Ascomycota</taxon>
        <taxon>Pezizomycotina</taxon>
        <taxon>Sordariomycetes</taxon>
        <taxon>Xylariomycetidae</taxon>
        <taxon>Xylariales</taxon>
        <taxon>Microdochiaceae</taxon>
        <taxon>Microdochium</taxon>
    </lineage>
</organism>
<feature type="region of interest" description="Disordered" evidence="1">
    <location>
        <begin position="98"/>
        <end position="131"/>
    </location>
</feature>
<proteinExistence type="predicted"/>
<feature type="compositionally biased region" description="Polar residues" evidence="1">
    <location>
        <begin position="112"/>
        <end position="124"/>
    </location>
</feature>
<sequence length="157" mass="16745">MVHVWGKLTSAADFRALAVLGCRGRDCACGLQGLAHCDVYATGDGELSTDEHLYVAQLAEDGGLTRSQPGFEVRDDDWWPVPSEGGKKNVRIVMAAIPTASERGRSRARPNSEASGGSPSQESPPRQAPSCRYAEAAPVHRSCIDYFPAVANCITLA</sequence>
<dbReference type="InParanoid" id="A0A136J492"/>
<accession>A0A136J492</accession>
<dbReference type="Proteomes" id="UP000070501">
    <property type="component" value="Unassembled WGS sequence"/>
</dbReference>
<dbReference type="AlphaFoldDB" id="A0A136J492"/>